<dbReference type="AlphaFoldDB" id="A0A2R8C431"/>
<evidence type="ECO:0000313" key="2">
    <source>
        <dbReference type="Proteomes" id="UP000244898"/>
    </source>
</evidence>
<accession>A0A2R8C431</accession>
<organism evidence="1 2">
    <name type="scientific">Falsiruegeria mediterranea M17</name>
    <dbReference type="NCBI Taxonomy" id="1200281"/>
    <lineage>
        <taxon>Bacteria</taxon>
        <taxon>Pseudomonadati</taxon>
        <taxon>Pseudomonadota</taxon>
        <taxon>Alphaproteobacteria</taxon>
        <taxon>Rhodobacterales</taxon>
        <taxon>Roseobacteraceae</taxon>
        <taxon>Falsiruegeria</taxon>
    </lineage>
</organism>
<protein>
    <submittedName>
        <fullName evidence="1">Uncharacterized protein</fullName>
    </submittedName>
</protein>
<name>A0A2R8C431_9RHOB</name>
<gene>
    <name evidence="1" type="ORF">TRM7615_00671</name>
</gene>
<dbReference type="EMBL" id="ONZG01000002">
    <property type="protein sequence ID" value="SPJ27188.1"/>
    <property type="molecule type" value="Genomic_DNA"/>
</dbReference>
<sequence length="43" mass="4854">MFGTRYVESTQPCLDFSIRNDEEALGGELREQGVSGFFVLARQ</sequence>
<proteinExistence type="predicted"/>
<evidence type="ECO:0000313" key="1">
    <source>
        <dbReference type="EMBL" id="SPJ27188.1"/>
    </source>
</evidence>
<keyword evidence="2" id="KW-1185">Reference proteome</keyword>
<dbReference type="Proteomes" id="UP000244898">
    <property type="component" value="Unassembled WGS sequence"/>
</dbReference>
<reference evidence="2" key="1">
    <citation type="submission" date="2018-03" db="EMBL/GenBank/DDBJ databases">
        <authorList>
            <person name="Rodrigo-Torres L."/>
            <person name="Arahal R. D."/>
            <person name="Lucena T."/>
        </authorList>
    </citation>
    <scope>NUCLEOTIDE SEQUENCE [LARGE SCALE GENOMIC DNA]</scope>
    <source>
        <strain evidence="2">CECT 7615</strain>
    </source>
</reference>